<evidence type="ECO:0000313" key="6">
    <source>
        <dbReference type="Proteomes" id="UP001346149"/>
    </source>
</evidence>
<feature type="region of interest" description="Disordered" evidence="4">
    <location>
        <begin position="1"/>
        <end position="28"/>
    </location>
</feature>
<dbReference type="InterPro" id="IPR015943">
    <property type="entry name" value="WD40/YVTN_repeat-like_dom_sf"/>
</dbReference>
<dbReference type="GO" id="GO:0009640">
    <property type="term" value="P:photomorphogenesis"/>
    <property type="evidence" value="ECO:0007669"/>
    <property type="project" value="InterPro"/>
</dbReference>
<gene>
    <name evidence="5" type="ORF">SAY86_012608</name>
</gene>
<dbReference type="PANTHER" id="PTHR44218:SF1">
    <property type="entry name" value="PROTEIN SPA1-RELATED 3"/>
    <property type="match status" value="1"/>
</dbReference>
<feature type="repeat" description="WD" evidence="3">
    <location>
        <begin position="305"/>
        <end position="338"/>
    </location>
</feature>
<dbReference type="Gene3D" id="2.130.10.10">
    <property type="entry name" value="YVTN repeat-like/Quinoprotein amine dehydrogenase"/>
    <property type="match status" value="1"/>
</dbReference>
<dbReference type="PRINTS" id="PR00320">
    <property type="entry name" value="GPROTEINBRPT"/>
</dbReference>
<dbReference type="InterPro" id="IPR001680">
    <property type="entry name" value="WD40_rpt"/>
</dbReference>
<evidence type="ECO:0000313" key="5">
    <source>
        <dbReference type="EMBL" id="KAK4794614.1"/>
    </source>
</evidence>
<dbReference type="InterPro" id="IPR020472">
    <property type="entry name" value="WD40_PAC1"/>
</dbReference>
<keyword evidence="6" id="KW-1185">Reference proteome</keyword>
<accession>A0AAN7R7C2</accession>
<feature type="repeat" description="WD" evidence="3">
    <location>
        <begin position="219"/>
        <end position="261"/>
    </location>
</feature>
<name>A0AAN7R7C2_TRANT</name>
<feature type="compositionally biased region" description="Basic and acidic residues" evidence="4">
    <location>
        <begin position="11"/>
        <end position="20"/>
    </location>
</feature>
<evidence type="ECO:0000256" key="3">
    <source>
        <dbReference type="PROSITE-ProRule" id="PRU00221"/>
    </source>
</evidence>
<dbReference type="PROSITE" id="PS50082">
    <property type="entry name" value="WD_REPEATS_2"/>
    <property type="match status" value="2"/>
</dbReference>
<dbReference type="InterPro" id="IPR036322">
    <property type="entry name" value="WD40_repeat_dom_sf"/>
</dbReference>
<proteinExistence type="predicted"/>
<dbReference type="InterPro" id="IPR019775">
    <property type="entry name" value="WD40_repeat_CS"/>
</dbReference>
<dbReference type="EMBL" id="JAXQNO010000007">
    <property type="protein sequence ID" value="KAK4794614.1"/>
    <property type="molecule type" value="Genomic_DNA"/>
</dbReference>
<evidence type="ECO:0000256" key="4">
    <source>
        <dbReference type="SAM" id="MobiDB-lite"/>
    </source>
</evidence>
<keyword evidence="1 3" id="KW-0853">WD repeat</keyword>
<dbReference type="Pfam" id="PF00400">
    <property type="entry name" value="WD40"/>
    <property type="match status" value="3"/>
</dbReference>
<dbReference type="PROSITE" id="PS00678">
    <property type="entry name" value="WD_REPEATS_1"/>
    <property type="match status" value="1"/>
</dbReference>
<dbReference type="SUPFAM" id="SSF50978">
    <property type="entry name" value="WD40 repeat-like"/>
    <property type="match status" value="1"/>
</dbReference>
<dbReference type="InterPro" id="IPR044630">
    <property type="entry name" value="SPA1/2/3/4"/>
</dbReference>
<dbReference type="Proteomes" id="UP001346149">
    <property type="component" value="Unassembled WGS sequence"/>
</dbReference>
<dbReference type="AlphaFoldDB" id="A0AAN7R7C2"/>
<evidence type="ECO:0000256" key="2">
    <source>
        <dbReference type="ARBA" id="ARBA00022737"/>
    </source>
</evidence>
<organism evidence="5 6">
    <name type="scientific">Trapa natans</name>
    <name type="common">Water chestnut</name>
    <dbReference type="NCBI Taxonomy" id="22666"/>
    <lineage>
        <taxon>Eukaryota</taxon>
        <taxon>Viridiplantae</taxon>
        <taxon>Streptophyta</taxon>
        <taxon>Embryophyta</taxon>
        <taxon>Tracheophyta</taxon>
        <taxon>Spermatophyta</taxon>
        <taxon>Magnoliopsida</taxon>
        <taxon>eudicotyledons</taxon>
        <taxon>Gunneridae</taxon>
        <taxon>Pentapetalae</taxon>
        <taxon>rosids</taxon>
        <taxon>malvids</taxon>
        <taxon>Myrtales</taxon>
        <taxon>Lythraceae</taxon>
        <taxon>Trapa</taxon>
    </lineage>
</organism>
<keyword evidence="2" id="KW-0677">Repeat</keyword>
<dbReference type="SMART" id="SM00320">
    <property type="entry name" value="WD40"/>
    <property type="match status" value="7"/>
</dbReference>
<reference evidence="5 6" key="1">
    <citation type="journal article" date="2023" name="Hortic Res">
        <title>Pangenome of water caltrop reveals structural variations and asymmetric subgenome divergence after allopolyploidization.</title>
        <authorList>
            <person name="Zhang X."/>
            <person name="Chen Y."/>
            <person name="Wang L."/>
            <person name="Yuan Y."/>
            <person name="Fang M."/>
            <person name="Shi L."/>
            <person name="Lu R."/>
            <person name="Comes H.P."/>
            <person name="Ma Y."/>
            <person name="Chen Y."/>
            <person name="Huang G."/>
            <person name="Zhou Y."/>
            <person name="Zheng Z."/>
            <person name="Qiu Y."/>
        </authorList>
    </citation>
    <scope>NUCLEOTIDE SEQUENCE [LARGE SCALE GENOMIC DNA]</scope>
    <source>
        <strain evidence="5">F231</strain>
    </source>
</reference>
<evidence type="ECO:0000256" key="1">
    <source>
        <dbReference type="ARBA" id="ARBA00022574"/>
    </source>
</evidence>
<comment type="caution">
    <text evidence="5">The sequence shown here is derived from an EMBL/GenBank/DDBJ whole genome shotgun (WGS) entry which is preliminary data.</text>
</comment>
<protein>
    <submittedName>
        <fullName evidence="5">Uncharacterized protein</fullName>
    </submittedName>
</protein>
<dbReference type="PANTHER" id="PTHR44218">
    <property type="entry name" value="PROTEIN SPA1-RELATED 2"/>
    <property type="match status" value="1"/>
</dbReference>
<dbReference type="PROSITE" id="PS50294">
    <property type="entry name" value="WD_REPEATS_REGION"/>
    <property type="match status" value="2"/>
</dbReference>
<sequence length="441" mass="49552">MGLRKQFRIGSPHDHIKESLDDTDGGEDGMFSEGSRMLMNIEKLESAYFMTRYGHKKQLERQDNEQLLESSTSTVITETNIVNDALMKGKCGEGRQSGWIEPFLEGLCKYVAFSKLEVRAELHQGDLLNITNLVCSLSFDRDGEFFAAAGVNKWIKVFECNTVLEEDRDIHYPVVEISSRSKICCVRWNPYIKHQIASSNFEGVVQVWDVRRNEVLMEMMEHEKRVWSIDISTADPMMLASGSDDGSIKLWSINQAPSIATIKTKANICSVKFAPDSGRMIAFGSADHKIYYYDLRNSKFPLCTLIGHNKTVSYVEFLDSMNLVSSSTDNTLKLWDMSISQSRVLNSPLLTFSGHLNMKNFVGLSISNGYIATGSETNEVFVYHKAFPMPALSLKFDALDFHSGHNKDKTAQFVSSVCWRGQSSTLVAANSSGNIKILEMV</sequence>